<dbReference type="PANTHER" id="PTHR11142:SF0">
    <property type="entry name" value="TRNA PSEUDOURIDINE SYNTHASE-LIKE 1"/>
    <property type="match status" value="1"/>
</dbReference>
<dbReference type="InterPro" id="IPR020095">
    <property type="entry name" value="PsdUridine_synth_TruA_C"/>
</dbReference>
<dbReference type="GO" id="GO:0160147">
    <property type="term" value="F:tRNA pseudouridine(38-40) synthase activity"/>
    <property type="evidence" value="ECO:0007669"/>
    <property type="project" value="UniProtKB-EC"/>
</dbReference>
<dbReference type="Pfam" id="PF01416">
    <property type="entry name" value="PseudoU_synth_1"/>
    <property type="match status" value="2"/>
</dbReference>
<comment type="similarity">
    <text evidence="1 4 7">Belongs to the tRNA pseudouridine synthase TruA family.</text>
</comment>
<dbReference type="NCBIfam" id="TIGR00071">
    <property type="entry name" value="hisT_truA"/>
    <property type="match status" value="1"/>
</dbReference>
<feature type="domain" description="Pseudouridine synthase I TruA alpha/beta" evidence="8">
    <location>
        <begin position="36"/>
        <end position="131"/>
    </location>
</feature>
<feature type="active site" description="Nucleophile" evidence="4 5">
    <location>
        <position position="80"/>
    </location>
</feature>
<dbReference type="Gene3D" id="3.30.70.580">
    <property type="entry name" value="Pseudouridine synthase I, catalytic domain, N-terminal subdomain"/>
    <property type="match status" value="1"/>
</dbReference>
<feature type="domain" description="Pseudouridine synthase I TruA alpha/beta" evidence="8">
    <location>
        <begin position="171"/>
        <end position="273"/>
    </location>
</feature>
<comment type="function">
    <text evidence="4">Formation of pseudouridine at positions 38, 39 and 40 in the anticodon stem and loop of transfer RNAs.</text>
</comment>
<dbReference type="Proteomes" id="UP001409585">
    <property type="component" value="Unassembled WGS sequence"/>
</dbReference>
<dbReference type="GO" id="GO:0031119">
    <property type="term" value="P:tRNA pseudouridine synthesis"/>
    <property type="evidence" value="ECO:0007669"/>
    <property type="project" value="UniProtKB-UniRule"/>
</dbReference>
<dbReference type="FunFam" id="3.30.70.580:FF:000001">
    <property type="entry name" value="tRNA pseudouridine synthase A"/>
    <property type="match status" value="1"/>
</dbReference>
<reference evidence="10" key="1">
    <citation type="journal article" date="2019" name="Int. J. Syst. Evol. Microbiol.">
        <title>The Global Catalogue of Microorganisms (GCM) 10K type strain sequencing project: providing services to taxonomists for standard genome sequencing and annotation.</title>
        <authorList>
            <consortium name="The Broad Institute Genomics Platform"/>
            <consortium name="The Broad Institute Genome Sequencing Center for Infectious Disease"/>
            <person name="Wu L."/>
            <person name="Ma J."/>
        </authorList>
    </citation>
    <scope>NUCLEOTIDE SEQUENCE [LARGE SCALE GENOMIC DNA]</scope>
    <source>
        <strain evidence="10">JCM 19134</strain>
    </source>
</reference>
<dbReference type="SUPFAM" id="SSF55120">
    <property type="entry name" value="Pseudouridine synthase"/>
    <property type="match status" value="1"/>
</dbReference>
<evidence type="ECO:0000256" key="1">
    <source>
        <dbReference type="ARBA" id="ARBA00009375"/>
    </source>
</evidence>
<gene>
    <name evidence="4 9" type="primary">truA</name>
    <name evidence="9" type="ORF">GCM10025791_40510</name>
</gene>
<sequence length="298" mass="33247">MADNDNHFVKPYQRNGEVLPQTEVPEDIRRVALGVEYTGSGFRGFQFQKHDTQTVQGYLHKALSNIANEAIELVCAGRTDAGVHATGQVIHFDTVAKRELKAWTMGANTQLPDGIAITWAQDVAMEFHARFSARARTYRYIIQNTSGRPAIQNGLVTWDKRRLNLGHMRAAASVLVGEHDFSSFRAAQCQARNPVREVHYIDIIDYQPYIVIEIRANAFLHHMVRNIVGVLASIAAGEKPVDWALQVLQQRDRTKGGITAPPSGLYLVDVHYPTFSRLPKAPPGPGFLQLPLQPYKVG</sequence>
<dbReference type="HAMAP" id="MF_00171">
    <property type="entry name" value="TruA"/>
    <property type="match status" value="1"/>
</dbReference>
<dbReference type="Gene3D" id="3.30.70.660">
    <property type="entry name" value="Pseudouridine synthase I, catalytic domain, C-terminal subdomain"/>
    <property type="match status" value="1"/>
</dbReference>
<dbReference type="EC" id="5.4.99.12" evidence="4"/>
<dbReference type="EMBL" id="BAABLX010000072">
    <property type="protein sequence ID" value="GAA4956163.1"/>
    <property type="molecule type" value="Genomic_DNA"/>
</dbReference>
<evidence type="ECO:0000256" key="2">
    <source>
        <dbReference type="ARBA" id="ARBA00022694"/>
    </source>
</evidence>
<evidence type="ECO:0000256" key="6">
    <source>
        <dbReference type="PIRSR" id="PIRSR001430-2"/>
    </source>
</evidence>
<dbReference type="InterPro" id="IPR020094">
    <property type="entry name" value="TruA/RsuA/RluB/E/F_N"/>
</dbReference>
<comment type="caution">
    <text evidence="9">The sequence shown here is derived from an EMBL/GenBank/DDBJ whole genome shotgun (WGS) entry which is preliminary data.</text>
</comment>
<comment type="catalytic activity">
    <reaction evidence="4 7">
        <text>uridine(38/39/40) in tRNA = pseudouridine(38/39/40) in tRNA</text>
        <dbReference type="Rhea" id="RHEA:22376"/>
        <dbReference type="Rhea" id="RHEA-COMP:10085"/>
        <dbReference type="Rhea" id="RHEA-COMP:10087"/>
        <dbReference type="ChEBI" id="CHEBI:65314"/>
        <dbReference type="ChEBI" id="CHEBI:65315"/>
        <dbReference type="EC" id="5.4.99.12"/>
    </reaction>
</comment>
<evidence type="ECO:0000313" key="10">
    <source>
        <dbReference type="Proteomes" id="UP001409585"/>
    </source>
</evidence>
<comment type="caution">
    <text evidence="4">Lacks conserved residue(s) required for the propagation of feature annotation.</text>
</comment>
<evidence type="ECO:0000256" key="4">
    <source>
        <dbReference type="HAMAP-Rule" id="MF_00171"/>
    </source>
</evidence>
<name>A0AAV3U8A4_9ALTE</name>
<keyword evidence="3 4" id="KW-0413">Isomerase</keyword>
<organism evidence="9 10">
    <name type="scientific">Halioxenophilus aromaticivorans</name>
    <dbReference type="NCBI Taxonomy" id="1306992"/>
    <lineage>
        <taxon>Bacteria</taxon>
        <taxon>Pseudomonadati</taxon>
        <taxon>Pseudomonadota</taxon>
        <taxon>Gammaproteobacteria</taxon>
        <taxon>Alteromonadales</taxon>
        <taxon>Alteromonadaceae</taxon>
        <taxon>Halioxenophilus</taxon>
    </lineage>
</organism>
<protein>
    <recommendedName>
        <fullName evidence="4">tRNA pseudouridine synthase A</fullName>
        <ecNumber evidence="4">5.4.99.12</ecNumber>
    </recommendedName>
    <alternativeName>
        <fullName evidence="4">tRNA pseudouridine(38-40) synthase</fullName>
    </alternativeName>
    <alternativeName>
        <fullName evidence="4">tRNA pseudouridylate synthase I</fullName>
    </alternativeName>
    <alternativeName>
        <fullName evidence="4">tRNA-uridine isomerase I</fullName>
    </alternativeName>
</protein>
<evidence type="ECO:0000256" key="3">
    <source>
        <dbReference type="ARBA" id="ARBA00023235"/>
    </source>
</evidence>
<keyword evidence="10" id="KW-1185">Reference proteome</keyword>
<evidence type="ECO:0000259" key="8">
    <source>
        <dbReference type="Pfam" id="PF01416"/>
    </source>
</evidence>
<accession>A0AAV3U8A4</accession>
<dbReference type="AlphaFoldDB" id="A0AAV3U8A4"/>
<dbReference type="InterPro" id="IPR001406">
    <property type="entry name" value="PsdUridine_synth_TruA"/>
</dbReference>
<keyword evidence="2 4" id="KW-0819">tRNA processing</keyword>
<dbReference type="CDD" id="cd02570">
    <property type="entry name" value="PseudoU_synth_EcTruA"/>
    <property type="match status" value="1"/>
</dbReference>
<dbReference type="InterPro" id="IPR020103">
    <property type="entry name" value="PsdUridine_synth_cat_dom_sf"/>
</dbReference>
<evidence type="ECO:0000256" key="7">
    <source>
        <dbReference type="RuleBase" id="RU003792"/>
    </source>
</evidence>
<feature type="binding site" evidence="4 6">
    <location>
        <position position="138"/>
    </location>
    <ligand>
        <name>substrate</name>
    </ligand>
</feature>
<dbReference type="PIRSF" id="PIRSF001430">
    <property type="entry name" value="tRNA_psdUrid_synth"/>
    <property type="match status" value="1"/>
</dbReference>
<comment type="subunit">
    <text evidence="4">Homodimer.</text>
</comment>
<dbReference type="PANTHER" id="PTHR11142">
    <property type="entry name" value="PSEUDOURIDYLATE SYNTHASE"/>
    <property type="match status" value="1"/>
</dbReference>
<evidence type="ECO:0000256" key="5">
    <source>
        <dbReference type="PIRSR" id="PIRSR001430-1"/>
    </source>
</evidence>
<evidence type="ECO:0000313" key="9">
    <source>
        <dbReference type="EMBL" id="GAA4956163.1"/>
    </source>
</evidence>
<proteinExistence type="inferred from homology"/>
<dbReference type="InterPro" id="IPR020097">
    <property type="entry name" value="PsdUridine_synth_TruA_a/b_dom"/>
</dbReference>
<dbReference type="GO" id="GO:0003723">
    <property type="term" value="F:RNA binding"/>
    <property type="evidence" value="ECO:0007669"/>
    <property type="project" value="InterPro"/>
</dbReference>